<gene>
    <name evidence="3" type="ORF">ACFOLH_17405</name>
</gene>
<proteinExistence type="predicted"/>
<feature type="compositionally biased region" description="Low complexity" evidence="1">
    <location>
        <begin position="111"/>
        <end position="132"/>
    </location>
</feature>
<sequence length="132" mass="12507">MSMTTGSRPAWRDVDVQSVAVRVAVVAALVLLVVMTVWLTLALSRDGDTGGVPRPVGVGPGPVPLADEPVAAGALTAGVPADAGSARLPGGGELFTTGPAAAARSTGVLRPGAAGAPGGAPADAAAGPAVPG</sequence>
<feature type="transmembrane region" description="Helical" evidence="2">
    <location>
        <begin position="20"/>
        <end position="44"/>
    </location>
</feature>
<feature type="non-terminal residue" evidence="3">
    <location>
        <position position="132"/>
    </location>
</feature>
<keyword evidence="4" id="KW-1185">Reference proteome</keyword>
<keyword evidence="2" id="KW-0472">Membrane</keyword>
<feature type="region of interest" description="Disordered" evidence="1">
    <location>
        <begin position="109"/>
        <end position="132"/>
    </location>
</feature>
<accession>A0ABV7WMG9</accession>
<reference evidence="4" key="1">
    <citation type="journal article" date="2019" name="Int. J. Syst. Evol. Microbiol.">
        <title>The Global Catalogue of Microorganisms (GCM) 10K type strain sequencing project: providing services to taxonomists for standard genome sequencing and annotation.</title>
        <authorList>
            <consortium name="The Broad Institute Genomics Platform"/>
            <consortium name="The Broad Institute Genome Sequencing Center for Infectious Disease"/>
            <person name="Wu L."/>
            <person name="Ma J."/>
        </authorList>
    </citation>
    <scope>NUCLEOTIDE SEQUENCE [LARGE SCALE GENOMIC DNA]</scope>
    <source>
        <strain evidence="4">NCAIM B.02333</strain>
    </source>
</reference>
<protein>
    <submittedName>
        <fullName evidence="3">Uncharacterized protein</fullName>
    </submittedName>
</protein>
<dbReference type="EMBL" id="JBHRWW010000017">
    <property type="protein sequence ID" value="MFC3690127.1"/>
    <property type="molecule type" value="Genomic_DNA"/>
</dbReference>
<keyword evidence="2" id="KW-1133">Transmembrane helix</keyword>
<evidence type="ECO:0000313" key="3">
    <source>
        <dbReference type="EMBL" id="MFC3690127.1"/>
    </source>
</evidence>
<organism evidence="3 4">
    <name type="scientific">Aquipuribacter hungaricus</name>
    <dbReference type="NCBI Taxonomy" id="545624"/>
    <lineage>
        <taxon>Bacteria</taxon>
        <taxon>Bacillati</taxon>
        <taxon>Actinomycetota</taxon>
        <taxon>Actinomycetes</taxon>
        <taxon>Micrococcales</taxon>
        <taxon>Intrasporangiaceae</taxon>
        <taxon>Aquipuribacter</taxon>
    </lineage>
</organism>
<dbReference type="Proteomes" id="UP001595685">
    <property type="component" value="Unassembled WGS sequence"/>
</dbReference>
<name>A0ABV7WMG9_9MICO</name>
<feature type="region of interest" description="Disordered" evidence="1">
    <location>
        <begin position="45"/>
        <end position="64"/>
    </location>
</feature>
<evidence type="ECO:0000313" key="4">
    <source>
        <dbReference type="Proteomes" id="UP001595685"/>
    </source>
</evidence>
<evidence type="ECO:0000256" key="1">
    <source>
        <dbReference type="SAM" id="MobiDB-lite"/>
    </source>
</evidence>
<keyword evidence="2" id="KW-0812">Transmembrane</keyword>
<comment type="caution">
    <text evidence="3">The sequence shown here is derived from an EMBL/GenBank/DDBJ whole genome shotgun (WGS) entry which is preliminary data.</text>
</comment>
<evidence type="ECO:0000256" key="2">
    <source>
        <dbReference type="SAM" id="Phobius"/>
    </source>
</evidence>